<dbReference type="Proteomes" id="UP000241345">
    <property type="component" value="Segment"/>
</dbReference>
<organism evidence="1 2">
    <name type="scientific">Klebsiella phage May</name>
    <dbReference type="NCBI Taxonomy" id="2054272"/>
    <lineage>
        <taxon>Viruses</taxon>
        <taxon>Duplodnaviria</taxon>
        <taxon>Heunggongvirae</taxon>
        <taxon>Uroviricota</taxon>
        <taxon>Caudoviricetes</taxon>
        <taxon>Pantevenvirales</taxon>
        <taxon>Ackermannviridae</taxon>
        <taxon>Taipeivirus</taxon>
        <taxon>Taipeivirus may</taxon>
    </lineage>
</organism>
<name>A0A2H5BNN9_9CAUD</name>
<reference evidence="1 2" key="2">
    <citation type="journal article" date="2019" name="Microbiol. Resour. Announc.">
        <title>Complete Genome Sequence of Klebsiella pneumoniae Myophage May.</title>
        <authorList>
            <person name="Nguyen K.T."/>
            <person name="Bonasera R."/>
            <person name="Benson G."/>
            <person name="Hernandez-Morales A.C."/>
            <person name="Gill J.J."/>
            <person name="Liu M."/>
        </authorList>
    </citation>
    <scope>NUCLEOTIDE SEQUENCE [LARGE SCALE GENOMIC DNA]</scope>
</reference>
<dbReference type="EMBL" id="MG428991">
    <property type="protein sequence ID" value="AUG87947.1"/>
    <property type="molecule type" value="Genomic_DNA"/>
</dbReference>
<sequence length="65" mass="7235">MGTGEREGKHLSTRLHGLRKYVENNGSWGFDSLREHQICWTANMLWSTAGEMGSRDLNTASGAPK</sequence>
<proteinExistence type="predicted"/>
<protein>
    <submittedName>
        <fullName evidence="1">Uncharacterized protein</fullName>
    </submittedName>
</protein>
<gene>
    <name evidence="1" type="ORF">CPT_May_032</name>
</gene>
<evidence type="ECO:0000313" key="1">
    <source>
        <dbReference type="EMBL" id="AUG87947.1"/>
    </source>
</evidence>
<accession>A0A2H5BNN9</accession>
<keyword evidence="2" id="KW-1185">Reference proteome</keyword>
<evidence type="ECO:0000313" key="2">
    <source>
        <dbReference type="Proteomes" id="UP000241345"/>
    </source>
</evidence>
<reference evidence="2" key="1">
    <citation type="submission" date="2017-11" db="EMBL/GenBank/DDBJ databases">
        <title>Complete Genome of Klebsiella pneumoniae Myophage May.</title>
        <authorList>
            <person name="Nguyen K."/>
            <person name="Bonasera R."/>
            <person name="Gill J.J."/>
            <person name="Liu M."/>
        </authorList>
    </citation>
    <scope>NUCLEOTIDE SEQUENCE [LARGE SCALE GENOMIC DNA]</scope>
</reference>